<comment type="catalytic activity">
    <reaction evidence="12 15">
        <text>Couples ATP hydrolysis with the unwinding of duplex DNA by translocating in the 3'-5' direction.</text>
        <dbReference type="EC" id="5.6.2.4"/>
    </reaction>
</comment>
<keyword evidence="7 15" id="KW-0067">ATP-binding</keyword>
<keyword evidence="3 15" id="KW-0547">Nucleotide-binding</keyword>
<dbReference type="PROSITE" id="PS51192">
    <property type="entry name" value="HELICASE_ATP_BIND_1"/>
    <property type="match status" value="1"/>
</dbReference>
<dbReference type="Pfam" id="PF00270">
    <property type="entry name" value="DEAD"/>
    <property type="match status" value="1"/>
</dbReference>
<proteinExistence type="inferred from homology"/>
<dbReference type="SUPFAM" id="SSF50249">
    <property type="entry name" value="Nucleic acid-binding proteins"/>
    <property type="match status" value="1"/>
</dbReference>
<dbReference type="EMBL" id="PFAS01000006">
    <property type="protein sequence ID" value="PIT94152.1"/>
    <property type="molecule type" value="Genomic_DNA"/>
</dbReference>
<reference evidence="19" key="1">
    <citation type="submission" date="2017-09" db="EMBL/GenBank/DDBJ databases">
        <title>Depth-based differentiation of microbial function through sediment-hosted aquifers and enrichment of novel symbionts in the deep terrestrial subsurface.</title>
        <authorList>
            <person name="Probst A.J."/>
            <person name="Ladd B."/>
            <person name="Jarett J.K."/>
            <person name="Geller-Mcgrath D.E."/>
            <person name="Sieber C.M.K."/>
            <person name="Emerson J.B."/>
            <person name="Anantharaman K."/>
            <person name="Thomas B.C."/>
            <person name="Malmstrom R."/>
            <person name="Stieglmeier M."/>
            <person name="Klingl A."/>
            <person name="Woyke T."/>
            <person name="Ryan C.M."/>
            <person name="Banfield J.F."/>
        </authorList>
    </citation>
    <scope>NUCLEOTIDE SEQUENCE [LARGE SCALE GENOMIC DNA]</scope>
</reference>
<dbReference type="PANTHER" id="PTHR47964">
    <property type="entry name" value="ATP-DEPENDENT DNA HELICASE HOMOLOG RECG, CHLOROPLASTIC"/>
    <property type="match status" value="1"/>
</dbReference>
<dbReference type="NCBIfam" id="TIGR00643">
    <property type="entry name" value="recG"/>
    <property type="match status" value="1"/>
</dbReference>
<evidence type="ECO:0000259" key="17">
    <source>
        <dbReference type="PROSITE" id="PS51194"/>
    </source>
</evidence>
<dbReference type="CDD" id="cd04488">
    <property type="entry name" value="RecG_wedge_OBF"/>
    <property type="match status" value="1"/>
</dbReference>
<dbReference type="InterPro" id="IPR027417">
    <property type="entry name" value="P-loop_NTPase"/>
</dbReference>
<sequence>MITLSTPVEQINKIGAATAKKLQRLEIKTAQDLLQYYPFRYEDYSQTVAIKDLKPGITANIQGELEFIQNKRSFQKRMMITEALINDGTGQLKVAWFNQPFIGKNLKAGDKVSLAGIVQGGFLGLEMVAPEYEKIGLGKLAHTTGLVPIYHVTANLTNKQARFLIKSIIGAASQFEDILPEATRRKYQLLDLAKALVNIHFPQSQEILIRARRRLQFEELFLLQLKTQIQKLEIKNQKSAIIKFFKEETNKFVQSLPFKLTAAQKKAAWEIIKDIGQDKPMARLLEGDVGSGKTVTAAIAMLNVALNKKQSALLVPTEILAGQHFETLAKLFKGVDISMGLFTRTNRKVVSLKSYDLQLDVSKEKLLKAVKDGKTEIVVGTHALIQEAVEFRDLALAVIDEQHRFGVEQRQALRQKSGNKLIIPHLLSMTATPIPRSLAQVIYGDLDLSIINELPKGRKKIATFLVPEPKRPGAYDFIKKEIANGRQAFVVCPLISPSDKLGVKSVEEEYKKLNEHVFPELKIAYLHGRLKPPEKEKIMREFLANDVKILVSTSVVEVGVDAPNASVMIIEGAERFGLAQLHQFRGRVGRSAHQSYCLLFTESLNEQTRNRLTIFTKSNDGFKLAEADLRQRGPGEVYGTAQKGFPEFKIATLNDYTLIKETKEAAENIASEGIEKYPKLLERIEKTGEYVVG</sequence>
<dbReference type="GO" id="GO:0016887">
    <property type="term" value="F:ATP hydrolysis activity"/>
    <property type="evidence" value="ECO:0007669"/>
    <property type="project" value="RHEA"/>
</dbReference>
<dbReference type="GO" id="GO:0006281">
    <property type="term" value="P:DNA repair"/>
    <property type="evidence" value="ECO:0007669"/>
    <property type="project" value="UniProtKB-UniRule"/>
</dbReference>
<comment type="similarity">
    <text evidence="1 15">Belongs to the helicase family. RecG subfamily.</text>
</comment>
<feature type="domain" description="Helicase ATP-binding" evidence="16">
    <location>
        <begin position="274"/>
        <end position="451"/>
    </location>
</feature>
<dbReference type="Pfam" id="PF00271">
    <property type="entry name" value="Helicase_C"/>
    <property type="match status" value="1"/>
</dbReference>
<dbReference type="Gene3D" id="3.40.50.300">
    <property type="entry name" value="P-loop containing nucleotide triphosphate hydrolases"/>
    <property type="match status" value="2"/>
</dbReference>
<dbReference type="Pfam" id="PF19833">
    <property type="entry name" value="RecG_dom3_C"/>
    <property type="match status" value="1"/>
</dbReference>
<keyword evidence="10 15" id="KW-0234">DNA repair</keyword>
<name>A0A2M6WN07_9BACT</name>
<evidence type="ECO:0000259" key="16">
    <source>
        <dbReference type="PROSITE" id="PS51192"/>
    </source>
</evidence>
<dbReference type="EC" id="5.6.2.4" evidence="13 15"/>
<dbReference type="SUPFAM" id="SSF52540">
    <property type="entry name" value="P-loop containing nucleoside triphosphate hydrolases"/>
    <property type="match status" value="2"/>
</dbReference>
<dbReference type="GO" id="GO:0043138">
    <property type="term" value="F:3'-5' DNA helicase activity"/>
    <property type="evidence" value="ECO:0007669"/>
    <property type="project" value="UniProtKB-EC"/>
</dbReference>
<dbReference type="GO" id="GO:0003677">
    <property type="term" value="F:DNA binding"/>
    <property type="evidence" value="ECO:0007669"/>
    <property type="project" value="UniProtKB-KW"/>
</dbReference>
<dbReference type="InterPro" id="IPR011545">
    <property type="entry name" value="DEAD/DEAH_box_helicase_dom"/>
</dbReference>
<dbReference type="InterPro" id="IPR045562">
    <property type="entry name" value="RecG_dom3_C"/>
</dbReference>
<keyword evidence="4 15" id="KW-0227">DNA damage</keyword>
<feature type="domain" description="Helicase C-terminal" evidence="17">
    <location>
        <begin position="484"/>
        <end position="630"/>
    </location>
</feature>
<evidence type="ECO:0000256" key="1">
    <source>
        <dbReference type="ARBA" id="ARBA00007504"/>
    </source>
</evidence>
<dbReference type="CDD" id="cd17992">
    <property type="entry name" value="DEXHc_RecG"/>
    <property type="match status" value="1"/>
</dbReference>
<comment type="function">
    <text evidence="15">Plays a critical role in recombination and DNA repair. Helps process Holliday junction intermediates to mature products by catalyzing branch migration. Has replication fork regression activity, unwinds stalled or blocked replication forks to make a HJ that can be resolved. Has a DNA unwinding activity characteristic of a DNA helicase with 3'-5' polarity.</text>
</comment>
<dbReference type="SMART" id="SM00490">
    <property type="entry name" value="HELICc"/>
    <property type="match status" value="1"/>
</dbReference>
<accession>A0A2M6WN07</accession>
<dbReference type="NCBIfam" id="NF008168">
    <property type="entry name" value="PRK10917.2-2"/>
    <property type="match status" value="1"/>
</dbReference>
<dbReference type="InterPro" id="IPR012340">
    <property type="entry name" value="NA-bd_OB-fold"/>
</dbReference>
<evidence type="ECO:0000256" key="15">
    <source>
        <dbReference type="RuleBase" id="RU363016"/>
    </source>
</evidence>
<dbReference type="Gene3D" id="2.40.50.140">
    <property type="entry name" value="Nucleic acid-binding proteins"/>
    <property type="match status" value="1"/>
</dbReference>
<keyword evidence="6 15" id="KW-0347">Helicase</keyword>
<evidence type="ECO:0000313" key="18">
    <source>
        <dbReference type="EMBL" id="PIT94152.1"/>
    </source>
</evidence>
<evidence type="ECO:0000256" key="5">
    <source>
        <dbReference type="ARBA" id="ARBA00022801"/>
    </source>
</evidence>
<dbReference type="InterPro" id="IPR004609">
    <property type="entry name" value="ATP-dep_DNA_helicase_RecG"/>
</dbReference>
<evidence type="ECO:0000256" key="7">
    <source>
        <dbReference type="ARBA" id="ARBA00022840"/>
    </source>
</evidence>
<keyword evidence="5 15" id="KW-0378">Hydrolase</keyword>
<evidence type="ECO:0000256" key="10">
    <source>
        <dbReference type="ARBA" id="ARBA00023204"/>
    </source>
</evidence>
<dbReference type="GO" id="GO:0005524">
    <property type="term" value="F:ATP binding"/>
    <property type="evidence" value="ECO:0007669"/>
    <property type="project" value="UniProtKB-KW"/>
</dbReference>
<gene>
    <name evidence="18" type="ORF">COU00_00545</name>
</gene>
<dbReference type="PROSITE" id="PS51194">
    <property type="entry name" value="HELICASE_CTER"/>
    <property type="match status" value="1"/>
</dbReference>
<evidence type="ECO:0000256" key="2">
    <source>
        <dbReference type="ARBA" id="ARBA00017846"/>
    </source>
</evidence>
<dbReference type="InterPro" id="IPR033454">
    <property type="entry name" value="RecG_wedge"/>
</dbReference>
<dbReference type="Pfam" id="PF17191">
    <property type="entry name" value="RecG_wedge"/>
    <property type="match status" value="1"/>
</dbReference>
<keyword evidence="8" id="KW-0238">DNA-binding</keyword>
<comment type="caution">
    <text evidence="18">The sequence shown here is derived from an EMBL/GenBank/DDBJ whole genome shotgun (WGS) entry which is preliminary data.</text>
</comment>
<organism evidence="18 19">
    <name type="scientific">Candidatus Falkowbacteria bacterium CG10_big_fil_rev_8_21_14_0_10_43_11</name>
    <dbReference type="NCBI Taxonomy" id="1974568"/>
    <lineage>
        <taxon>Bacteria</taxon>
        <taxon>Candidatus Falkowiibacteriota</taxon>
    </lineage>
</organism>
<dbReference type="InterPro" id="IPR014001">
    <property type="entry name" value="Helicase_ATP-bd"/>
</dbReference>
<evidence type="ECO:0000313" key="19">
    <source>
        <dbReference type="Proteomes" id="UP000229335"/>
    </source>
</evidence>
<evidence type="ECO:0000256" key="12">
    <source>
        <dbReference type="ARBA" id="ARBA00034617"/>
    </source>
</evidence>
<evidence type="ECO:0000256" key="8">
    <source>
        <dbReference type="ARBA" id="ARBA00023125"/>
    </source>
</evidence>
<evidence type="ECO:0000256" key="13">
    <source>
        <dbReference type="ARBA" id="ARBA00034808"/>
    </source>
</evidence>
<dbReference type="InterPro" id="IPR001650">
    <property type="entry name" value="Helicase_C-like"/>
</dbReference>
<dbReference type="InterPro" id="IPR047112">
    <property type="entry name" value="RecG/Mfd"/>
</dbReference>
<comment type="catalytic activity">
    <reaction evidence="14 15">
        <text>ATP + H2O = ADP + phosphate + H(+)</text>
        <dbReference type="Rhea" id="RHEA:13065"/>
        <dbReference type="ChEBI" id="CHEBI:15377"/>
        <dbReference type="ChEBI" id="CHEBI:15378"/>
        <dbReference type="ChEBI" id="CHEBI:30616"/>
        <dbReference type="ChEBI" id="CHEBI:43474"/>
        <dbReference type="ChEBI" id="CHEBI:456216"/>
        <dbReference type="EC" id="5.6.2.4"/>
    </reaction>
</comment>
<evidence type="ECO:0000256" key="3">
    <source>
        <dbReference type="ARBA" id="ARBA00022741"/>
    </source>
</evidence>
<dbReference type="SMART" id="SM00487">
    <property type="entry name" value="DEXDc"/>
    <property type="match status" value="1"/>
</dbReference>
<evidence type="ECO:0000256" key="9">
    <source>
        <dbReference type="ARBA" id="ARBA00023172"/>
    </source>
</evidence>
<dbReference type="NCBIfam" id="NF008165">
    <property type="entry name" value="PRK10917.1-3"/>
    <property type="match status" value="1"/>
</dbReference>
<evidence type="ECO:0000256" key="4">
    <source>
        <dbReference type="ARBA" id="ARBA00022763"/>
    </source>
</evidence>
<dbReference type="Proteomes" id="UP000229335">
    <property type="component" value="Unassembled WGS sequence"/>
</dbReference>
<protein>
    <recommendedName>
        <fullName evidence="2 15">ATP-dependent DNA helicase RecG</fullName>
        <ecNumber evidence="13 15">5.6.2.4</ecNumber>
    </recommendedName>
</protein>
<dbReference type="GO" id="GO:0006310">
    <property type="term" value="P:DNA recombination"/>
    <property type="evidence" value="ECO:0007669"/>
    <property type="project" value="UniProtKB-UniRule"/>
</dbReference>
<evidence type="ECO:0000256" key="14">
    <source>
        <dbReference type="ARBA" id="ARBA00048988"/>
    </source>
</evidence>
<keyword evidence="11" id="KW-0413">Isomerase</keyword>
<evidence type="ECO:0000256" key="6">
    <source>
        <dbReference type="ARBA" id="ARBA00022806"/>
    </source>
</evidence>
<evidence type="ECO:0000256" key="11">
    <source>
        <dbReference type="ARBA" id="ARBA00023235"/>
    </source>
</evidence>
<dbReference type="AlphaFoldDB" id="A0A2M6WN07"/>
<dbReference type="PANTHER" id="PTHR47964:SF1">
    <property type="entry name" value="ATP-DEPENDENT DNA HELICASE HOMOLOG RECG, CHLOROPLASTIC"/>
    <property type="match status" value="1"/>
</dbReference>
<keyword evidence="9 15" id="KW-0233">DNA recombination</keyword>